<geneLocation type="plasmid" evidence="4">
    <name>II</name>
</geneLocation>
<sequence length="335" mass="34870">MSNKVRKPVRRLSRRTALAALAIPLAASLLPAHAQTWAPVRPIRLIVPYGPGGSSDAIARVIAAEMSKGLGQQVVVDNKGGGQGVIAMQETARAAPDGYTLVLGHVGTLAVNPAMMHKLPYDPLKDFTPVTLLAKVPMVFAVGPAVHSDSIKAFIAQARAKPGAMTYGSAGNGSAGNVAFEMLKQTAHIDLVHVPYKGTGAQITDLLAGNIDAASAGLAGILQHARSGKLRILAVGSSKRLAPIPNVPTIAEEGYPGFESSQWFGLMAPARTPTPVISRLHAEAVKALATPLVRQRLAEDASTAVGAGSAEFASFIRTEQQRWGTVIRGAGIQAN</sequence>
<evidence type="ECO:0000313" key="5">
    <source>
        <dbReference type="Proteomes" id="UP000255168"/>
    </source>
</evidence>
<reference evidence="5 6" key="1">
    <citation type="submission" date="2018-01" db="EMBL/GenBank/DDBJ databases">
        <authorList>
            <person name="Clerissi C."/>
        </authorList>
    </citation>
    <scope>NUCLEOTIDE SEQUENCE [LARGE SCALE GENOMIC DNA]</scope>
    <source>
        <strain evidence="3">Cupriavidus taiwanensis STM 6082</strain>
        <strain evidence="4">Cupriavidus taiwanensis STM 6160</strain>
        <plasmid evidence="4">II</plasmid>
        <plasmid evidence="5">ii</plasmid>
    </source>
</reference>
<accession>A0A375HMJ7</accession>
<keyword evidence="2" id="KW-0732">Signal</keyword>
<dbReference type="EMBL" id="LT984807">
    <property type="protein sequence ID" value="SPD59112.1"/>
    <property type="molecule type" value="Genomic_DNA"/>
</dbReference>
<evidence type="ECO:0000256" key="1">
    <source>
        <dbReference type="ARBA" id="ARBA00006987"/>
    </source>
</evidence>
<organism evidence="4 5">
    <name type="scientific">Cupriavidus neocaledonicus</name>
    <dbReference type="NCBI Taxonomy" id="1040979"/>
    <lineage>
        <taxon>Bacteria</taxon>
        <taxon>Pseudomonadati</taxon>
        <taxon>Pseudomonadota</taxon>
        <taxon>Betaproteobacteria</taxon>
        <taxon>Burkholderiales</taxon>
        <taxon>Burkholderiaceae</taxon>
        <taxon>Cupriavidus</taxon>
    </lineage>
</organism>
<evidence type="ECO:0000256" key="2">
    <source>
        <dbReference type="SAM" id="SignalP"/>
    </source>
</evidence>
<feature type="signal peptide" evidence="2">
    <location>
        <begin position="1"/>
        <end position="34"/>
    </location>
</feature>
<dbReference type="Proteomes" id="UP000255168">
    <property type="component" value="Plasmid II"/>
</dbReference>
<dbReference type="SUPFAM" id="SSF53850">
    <property type="entry name" value="Periplasmic binding protein-like II"/>
    <property type="match status" value="1"/>
</dbReference>
<dbReference type="PROSITE" id="PS51318">
    <property type="entry name" value="TAT"/>
    <property type="match status" value="1"/>
</dbReference>
<geneLocation type="plasmid" evidence="5">
    <name>ii</name>
</geneLocation>
<dbReference type="PANTHER" id="PTHR42928:SF5">
    <property type="entry name" value="BLR1237 PROTEIN"/>
    <property type="match status" value="1"/>
</dbReference>
<dbReference type="RefSeq" id="WP_018003991.1">
    <property type="nucleotide sequence ID" value="NZ_AQUR01000068.1"/>
</dbReference>
<dbReference type="PIRSF" id="PIRSF017082">
    <property type="entry name" value="YflP"/>
    <property type="match status" value="1"/>
</dbReference>
<dbReference type="EMBL" id="OFTC01000037">
    <property type="protein sequence ID" value="SOZ39216.1"/>
    <property type="molecule type" value="Genomic_DNA"/>
</dbReference>
<comment type="similarity">
    <text evidence="1">Belongs to the UPF0065 (bug) family.</text>
</comment>
<dbReference type="AlphaFoldDB" id="A0A375HMJ7"/>
<gene>
    <name evidence="3" type="ORF">CBM2605_B140042</name>
    <name evidence="4" type="ORF">CBM2607_MP10514</name>
</gene>
<dbReference type="Pfam" id="PF03401">
    <property type="entry name" value="TctC"/>
    <property type="match status" value="1"/>
</dbReference>
<name>A0A375HMJ7_9BURK</name>
<evidence type="ECO:0000313" key="6">
    <source>
        <dbReference type="Proteomes" id="UP000256710"/>
    </source>
</evidence>
<keyword evidence="4" id="KW-0614">Plasmid</keyword>
<dbReference type="InterPro" id="IPR042100">
    <property type="entry name" value="Bug_dom1"/>
</dbReference>
<keyword evidence="6" id="KW-1185">Reference proteome</keyword>
<feature type="chain" id="PRO_5017003058" evidence="2">
    <location>
        <begin position="35"/>
        <end position="335"/>
    </location>
</feature>
<dbReference type="CDD" id="cd07012">
    <property type="entry name" value="PBP2_Bug_TTT"/>
    <property type="match status" value="1"/>
</dbReference>
<evidence type="ECO:0000313" key="3">
    <source>
        <dbReference type="EMBL" id="SOZ39216.1"/>
    </source>
</evidence>
<protein>
    <submittedName>
        <fullName evidence="3 4">Extra-cytoplasmic solute receptor</fullName>
    </submittedName>
</protein>
<dbReference type="PANTHER" id="PTHR42928">
    <property type="entry name" value="TRICARBOXYLATE-BINDING PROTEIN"/>
    <property type="match status" value="1"/>
</dbReference>
<dbReference type="InterPro" id="IPR005064">
    <property type="entry name" value="BUG"/>
</dbReference>
<keyword evidence="4" id="KW-0675">Receptor</keyword>
<dbReference type="Proteomes" id="UP000256710">
    <property type="component" value="Unassembled WGS sequence"/>
</dbReference>
<dbReference type="InterPro" id="IPR006311">
    <property type="entry name" value="TAT_signal"/>
</dbReference>
<proteinExistence type="inferred from homology"/>
<evidence type="ECO:0000313" key="4">
    <source>
        <dbReference type="EMBL" id="SPD59112.1"/>
    </source>
</evidence>
<dbReference type="Gene3D" id="3.40.190.150">
    <property type="entry name" value="Bordetella uptake gene, domain 1"/>
    <property type="match status" value="1"/>
</dbReference>
<dbReference type="Gene3D" id="3.40.190.10">
    <property type="entry name" value="Periplasmic binding protein-like II"/>
    <property type="match status" value="1"/>
</dbReference>